<evidence type="ECO:0000313" key="2">
    <source>
        <dbReference type="Proteomes" id="UP001529510"/>
    </source>
</evidence>
<keyword evidence="2" id="KW-1185">Reference proteome</keyword>
<dbReference type="EMBL" id="JAMKFB020000010">
    <property type="protein sequence ID" value="KAL0182741.1"/>
    <property type="molecule type" value="Genomic_DNA"/>
</dbReference>
<sequence length="65" mass="7276">STKSTKLTVDIGSQQVLLRPSQPSPTYSHLSTASFCLSNDDYQDTTLSTQGHTQYMEINSKPRRQ</sequence>
<organism evidence="1 2">
    <name type="scientific">Cirrhinus mrigala</name>
    <name type="common">Mrigala</name>
    <dbReference type="NCBI Taxonomy" id="683832"/>
    <lineage>
        <taxon>Eukaryota</taxon>
        <taxon>Metazoa</taxon>
        <taxon>Chordata</taxon>
        <taxon>Craniata</taxon>
        <taxon>Vertebrata</taxon>
        <taxon>Euteleostomi</taxon>
        <taxon>Actinopterygii</taxon>
        <taxon>Neopterygii</taxon>
        <taxon>Teleostei</taxon>
        <taxon>Ostariophysi</taxon>
        <taxon>Cypriniformes</taxon>
        <taxon>Cyprinidae</taxon>
        <taxon>Labeoninae</taxon>
        <taxon>Labeonini</taxon>
        <taxon>Cirrhinus</taxon>
    </lineage>
</organism>
<name>A0ABD0Q9B0_CIRMR</name>
<comment type="caution">
    <text evidence="1">The sequence shown here is derived from an EMBL/GenBank/DDBJ whole genome shotgun (WGS) entry which is preliminary data.</text>
</comment>
<protein>
    <submittedName>
        <fullName evidence="1">Uncharacterized protein</fullName>
    </submittedName>
</protein>
<feature type="non-terminal residue" evidence="1">
    <location>
        <position position="1"/>
    </location>
</feature>
<feature type="non-terminal residue" evidence="1">
    <location>
        <position position="65"/>
    </location>
</feature>
<evidence type="ECO:0000313" key="1">
    <source>
        <dbReference type="EMBL" id="KAL0182741.1"/>
    </source>
</evidence>
<gene>
    <name evidence="1" type="ORF">M9458_022116</name>
</gene>
<dbReference type="AlphaFoldDB" id="A0ABD0Q9B0"/>
<accession>A0ABD0Q9B0</accession>
<reference evidence="1 2" key="1">
    <citation type="submission" date="2024-05" db="EMBL/GenBank/DDBJ databases">
        <title>Genome sequencing and assembly of Indian major carp, Cirrhinus mrigala (Hamilton, 1822).</title>
        <authorList>
            <person name="Mohindra V."/>
            <person name="Chowdhury L.M."/>
            <person name="Lal K."/>
            <person name="Jena J.K."/>
        </authorList>
    </citation>
    <scope>NUCLEOTIDE SEQUENCE [LARGE SCALE GENOMIC DNA]</scope>
    <source>
        <strain evidence="1">CM1030</strain>
        <tissue evidence="1">Blood</tissue>
    </source>
</reference>
<proteinExistence type="predicted"/>
<dbReference type="Proteomes" id="UP001529510">
    <property type="component" value="Unassembled WGS sequence"/>
</dbReference>